<organism evidence="1 2">
    <name type="scientific">Peronosclerospora sorghi</name>
    <dbReference type="NCBI Taxonomy" id="230839"/>
    <lineage>
        <taxon>Eukaryota</taxon>
        <taxon>Sar</taxon>
        <taxon>Stramenopiles</taxon>
        <taxon>Oomycota</taxon>
        <taxon>Peronosporomycetes</taxon>
        <taxon>Peronosporales</taxon>
        <taxon>Peronosporaceae</taxon>
        <taxon>Peronosclerospora</taxon>
    </lineage>
</organism>
<accession>A0ACC0W0F6</accession>
<reference evidence="1 2" key="1">
    <citation type="journal article" date="2022" name="bioRxiv">
        <title>The genome of the oomycete Peronosclerospora sorghi, a cosmopolitan pathogen of maize and sorghum, is inflated with dispersed pseudogenes.</title>
        <authorList>
            <person name="Fletcher K."/>
            <person name="Martin F."/>
            <person name="Isakeit T."/>
            <person name="Cavanaugh K."/>
            <person name="Magill C."/>
            <person name="Michelmore R."/>
        </authorList>
    </citation>
    <scope>NUCLEOTIDE SEQUENCE [LARGE SCALE GENOMIC DNA]</scope>
    <source>
        <strain evidence="1">P6</strain>
    </source>
</reference>
<sequence length="610" mass="69689">MATRRKCNIVNIFYSRRVLGSIKIIHLQPSWLFCQGFARRSSQYHQHEHYYRGGGTLNLLSSTFLALMGCYRCQVIFLLSLVSCSAQIITWVPTTDVHSSTFDPLLINSFGLERVNSVGIHLHAELKGEAAYRFSENGFAERIETNIRNILHQILPSIKILPNTSHGSLAKSFCNYRSWKTMNPLDDIFHERVATSTLCYSASFPFTLTSKISTLFDKSTLATAVDSLFLVEQAMLETKESFNTNQFKHRLTSMELTRDAASSAMVHADIWRVGVYQSLDTNVPWETLVPVHETIHDFQIITSITGALDFYKLEHAWICQDGKPVLPDFRPSVANVHLPKATVAASAQVALIGEGFHRRYIMDVELVQNEVCEKQSRNKLILLRMPIAETAYVDLDEIRWNVHVQRMERFGDLKLLSFTKHIEIERPSPVSSQHMIGLEFTMPSTNQVSLEFPLHFRYQAPSQNDLYRQAWVVAPDLFLFCPDKDQSVTNVSQDETARKHFEANTGITKPKTWQLQLVQIDHEVPPSSNERTHTSWLSSFGLASKLRDATIYKYGRGAAHPSFNRYNKASRTSLRALTVAGTVPDDCKGFWHTWWRFLHGLPRTINHFHP</sequence>
<evidence type="ECO:0000313" key="2">
    <source>
        <dbReference type="Proteomes" id="UP001163321"/>
    </source>
</evidence>
<comment type="caution">
    <text evidence="1">The sequence shown here is derived from an EMBL/GenBank/DDBJ whole genome shotgun (WGS) entry which is preliminary data.</text>
</comment>
<dbReference type="Proteomes" id="UP001163321">
    <property type="component" value="Chromosome 5"/>
</dbReference>
<protein>
    <submittedName>
        <fullName evidence="1">Uncharacterized protein</fullName>
    </submittedName>
</protein>
<proteinExistence type="predicted"/>
<dbReference type="EMBL" id="CM047584">
    <property type="protein sequence ID" value="KAI9912120.1"/>
    <property type="molecule type" value="Genomic_DNA"/>
</dbReference>
<name>A0ACC0W0F6_9STRA</name>
<keyword evidence="2" id="KW-1185">Reference proteome</keyword>
<evidence type="ECO:0000313" key="1">
    <source>
        <dbReference type="EMBL" id="KAI9912120.1"/>
    </source>
</evidence>
<gene>
    <name evidence="1" type="ORF">PsorP6_008986</name>
</gene>